<evidence type="ECO:0000259" key="2">
    <source>
        <dbReference type="PROSITE" id="PS50887"/>
    </source>
</evidence>
<dbReference type="SUPFAM" id="SSF55073">
    <property type="entry name" value="Nucleotide cyclase"/>
    <property type="match status" value="1"/>
</dbReference>
<comment type="caution">
    <text evidence="3">The sequence shown here is derived from an EMBL/GenBank/DDBJ whole genome shotgun (WGS) entry which is preliminary data.</text>
</comment>
<dbReference type="EMBL" id="PFWI01000160">
    <property type="protein sequence ID" value="PJA61760.1"/>
    <property type="molecule type" value="Genomic_DNA"/>
</dbReference>
<reference evidence="4" key="1">
    <citation type="submission" date="2017-09" db="EMBL/GenBank/DDBJ databases">
        <title>Depth-based differentiation of microbial function through sediment-hosted aquifers and enrichment of novel symbionts in the deep terrestrial subsurface.</title>
        <authorList>
            <person name="Probst A.J."/>
            <person name="Ladd B."/>
            <person name="Jarett J.K."/>
            <person name="Geller-Mcgrath D.E."/>
            <person name="Sieber C.M.K."/>
            <person name="Emerson J.B."/>
            <person name="Anantharaman K."/>
            <person name="Thomas B.C."/>
            <person name="Malmstrom R."/>
            <person name="Stieglmeier M."/>
            <person name="Klingl A."/>
            <person name="Woyke T."/>
            <person name="Ryan C.M."/>
            <person name="Banfield J.F."/>
        </authorList>
    </citation>
    <scope>NUCLEOTIDE SEQUENCE [LARGE SCALE GENOMIC DNA]</scope>
</reference>
<organism evidence="3 4">
    <name type="scientific">bacterium (Candidatus Ratteibacteria) CG_4_9_14_3_um_filter_41_21</name>
    <dbReference type="NCBI Taxonomy" id="2014289"/>
    <lineage>
        <taxon>Bacteria</taxon>
        <taxon>Candidatus Ratteibacteria</taxon>
    </lineage>
</organism>
<dbReference type="PROSITE" id="PS50887">
    <property type="entry name" value="GGDEF"/>
    <property type="match status" value="1"/>
</dbReference>
<name>A0A2M7YFL1_9BACT</name>
<evidence type="ECO:0000256" key="1">
    <source>
        <dbReference type="SAM" id="Phobius"/>
    </source>
</evidence>
<dbReference type="Pfam" id="PF00990">
    <property type="entry name" value="GGDEF"/>
    <property type="match status" value="1"/>
</dbReference>
<sequence length="239" mass="27037">MSTIPLLIAGYIILFYLGTGISARASILLFIAIICSILGIFLIGEITSSVLNLHRLARTMVNGAKFKKTSRNELEQLKESLKIMGGGLGILDRETGLYSRSFFETAFHQELEKSISLQRPCGLVLVQIIDYDACLKRYRRDIANSLLIDFGQILIRNLQEDDRLIRYEADKLALILPGKTAIRIKSFIETIKQKIKRYSFNYAQEIIGELRVDFAFVVCPADGTDSEQLIQKVNKKLNE</sequence>
<feature type="domain" description="GGDEF" evidence="2">
    <location>
        <begin position="119"/>
        <end position="239"/>
    </location>
</feature>
<dbReference type="SMART" id="SM00267">
    <property type="entry name" value="GGDEF"/>
    <property type="match status" value="1"/>
</dbReference>
<dbReference type="InterPro" id="IPR043128">
    <property type="entry name" value="Rev_trsase/Diguanyl_cyclase"/>
</dbReference>
<keyword evidence="1" id="KW-0812">Transmembrane</keyword>
<dbReference type="Gene3D" id="3.30.70.270">
    <property type="match status" value="1"/>
</dbReference>
<dbReference type="Proteomes" id="UP000229213">
    <property type="component" value="Unassembled WGS sequence"/>
</dbReference>
<evidence type="ECO:0000313" key="4">
    <source>
        <dbReference type="Proteomes" id="UP000229213"/>
    </source>
</evidence>
<dbReference type="InterPro" id="IPR000160">
    <property type="entry name" value="GGDEF_dom"/>
</dbReference>
<protein>
    <recommendedName>
        <fullName evidence="2">GGDEF domain-containing protein</fullName>
    </recommendedName>
</protein>
<evidence type="ECO:0000313" key="3">
    <source>
        <dbReference type="EMBL" id="PJA61760.1"/>
    </source>
</evidence>
<dbReference type="NCBIfam" id="TIGR00254">
    <property type="entry name" value="GGDEF"/>
    <property type="match status" value="1"/>
</dbReference>
<proteinExistence type="predicted"/>
<keyword evidence="1" id="KW-0472">Membrane</keyword>
<keyword evidence="1" id="KW-1133">Transmembrane helix</keyword>
<accession>A0A2M7YFL1</accession>
<gene>
    <name evidence="3" type="ORF">CO162_04590</name>
</gene>
<feature type="transmembrane region" description="Helical" evidence="1">
    <location>
        <begin position="28"/>
        <end position="51"/>
    </location>
</feature>
<dbReference type="AlphaFoldDB" id="A0A2M7YFL1"/>
<feature type="transmembrane region" description="Helical" evidence="1">
    <location>
        <begin position="6"/>
        <end position="23"/>
    </location>
</feature>
<dbReference type="InterPro" id="IPR029787">
    <property type="entry name" value="Nucleotide_cyclase"/>
</dbReference>